<dbReference type="Proteomes" id="UP000316612">
    <property type="component" value="Unassembled WGS sequence"/>
</dbReference>
<dbReference type="GO" id="GO:0005886">
    <property type="term" value="C:plasma membrane"/>
    <property type="evidence" value="ECO:0007669"/>
    <property type="project" value="TreeGrafter"/>
</dbReference>
<name>A0A4Y4DPD1_GLUUR</name>
<organism evidence="4 5">
    <name type="scientific">Glutamicibacter uratoxydans</name>
    <name type="common">Arthrobacter uratoxydans</name>
    <dbReference type="NCBI Taxonomy" id="43667"/>
    <lineage>
        <taxon>Bacteria</taxon>
        <taxon>Bacillati</taxon>
        <taxon>Actinomycetota</taxon>
        <taxon>Actinomycetes</taxon>
        <taxon>Micrococcales</taxon>
        <taxon>Micrococcaceae</taxon>
        <taxon>Glutamicibacter</taxon>
    </lineage>
</organism>
<evidence type="ECO:0000313" key="5">
    <source>
        <dbReference type="Proteomes" id="UP000316612"/>
    </source>
</evidence>
<evidence type="ECO:0000259" key="3">
    <source>
        <dbReference type="Pfam" id="PF01478"/>
    </source>
</evidence>
<dbReference type="PANTHER" id="PTHR30487">
    <property type="entry name" value="TYPE 4 PREPILIN-LIKE PROTEINS LEADER PEPTIDE-PROCESSING ENZYME"/>
    <property type="match status" value="1"/>
</dbReference>
<keyword evidence="2" id="KW-0472">Membrane</keyword>
<dbReference type="GO" id="GO:0006465">
    <property type="term" value="P:signal peptide processing"/>
    <property type="evidence" value="ECO:0007669"/>
    <property type="project" value="TreeGrafter"/>
</dbReference>
<dbReference type="InterPro" id="IPR000045">
    <property type="entry name" value="Prepilin_IV_endopep_pep"/>
</dbReference>
<feature type="transmembrane region" description="Helical" evidence="2">
    <location>
        <begin position="38"/>
        <end position="58"/>
    </location>
</feature>
<dbReference type="GO" id="GO:0004190">
    <property type="term" value="F:aspartic-type endopeptidase activity"/>
    <property type="evidence" value="ECO:0007669"/>
    <property type="project" value="InterPro"/>
</dbReference>
<feature type="transmembrane region" description="Helical" evidence="2">
    <location>
        <begin position="70"/>
        <end position="88"/>
    </location>
</feature>
<dbReference type="AlphaFoldDB" id="A0A4Y4DPD1"/>
<comment type="similarity">
    <text evidence="1">Belongs to the peptidase A24 family.</text>
</comment>
<dbReference type="Pfam" id="PF01478">
    <property type="entry name" value="Peptidase_A24"/>
    <property type="match status" value="1"/>
</dbReference>
<dbReference type="InterPro" id="IPR050882">
    <property type="entry name" value="Prepilin_peptidase/N-MTase"/>
</dbReference>
<keyword evidence="2" id="KW-1133">Transmembrane helix</keyword>
<keyword evidence="2" id="KW-0812">Transmembrane</keyword>
<feature type="transmembrane region" description="Helical" evidence="2">
    <location>
        <begin position="94"/>
        <end position="115"/>
    </location>
</feature>
<dbReference type="PANTHER" id="PTHR30487:SF0">
    <property type="entry name" value="PREPILIN LEADER PEPTIDASE_N-METHYLTRANSFERASE-RELATED"/>
    <property type="match status" value="1"/>
</dbReference>
<dbReference type="Gene3D" id="1.20.120.1220">
    <property type="match status" value="1"/>
</dbReference>
<keyword evidence="5" id="KW-1185">Reference proteome</keyword>
<sequence>MHNCHAVRLQRQTRAYAVGMMVFGSLSLTSVARESWPAALLVALLLGLFLWFGARLSAKDLATHRLPNTLVARWLLASFILLAVLSAIRMDFWPMLQAVLGMALLCGGYLLVALLSSGAMGMGDVKLAAVLGLNLGYFSLVALFAATVISFVLASVVVLIGVLLRRLTLKSAVPFGPFMLVGALAALLMAR</sequence>
<proteinExistence type="inferred from homology"/>
<comment type="caution">
    <text evidence="4">The sequence shown here is derived from an EMBL/GenBank/DDBJ whole genome shotgun (WGS) entry which is preliminary data.</text>
</comment>
<evidence type="ECO:0000256" key="1">
    <source>
        <dbReference type="ARBA" id="ARBA00005801"/>
    </source>
</evidence>
<dbReference type="EMBL" id="BJNY01000012">
    <property type="protein sequence ID" value="GED06786.1"/>
    <property type="molecule type" value="Genomic_DNA"/>
</dbReference>
<feature type="transmembrane region" description="Helical" evidence="2">
    <location>
        <begin position="172"/>
        <end position="190"/>
    </location>
</feature>
<feature type="transmembrane region" description="Helical" evidence="2">
    <location>
        <begin position="127"/>
        <end position="160"/>
    </location>
</feature>
<accession>A0A4Y4DPD1</accession>
<gene>
    <name evidence="4" type="ORF">AUR04nite_23180</name>
</gene>
<feature type="transmembrane region" description="Helical" evidence="2">
    <location>
        <begin position="15"/>
        <end position="32"/>
    </location>
</feature>
<protein>
    <recommendedName>
        <fullName evidence="3">Prepilin type IV endopeptidase peptidase domain-containing protein</fullName>
    </recommendedName>
</protein>
<evidence type="ECO:0000313" key="4">
    <source>
        <dbReference type="EMBL" id="GED06786.1"/>
    </source>
</evidence>
<feature type="domain" description="Prepilin type IV endopeptidase peptidase" evidence="3">
    <location>
        <begin position="48"/>
        <end position="154"/>
    </location>
</feature>
<reference evidence="4 5" key="1">
    <citation type="submission" date="2019-06" db="EMBL/GenBank/DDBJ databases">
        <title>Whole genome shotgun sequence of Glutamicibacter uratoxydans NBRC 15515.</title>
        <authorList>
            <person name="Hosoyama A."/>
            <person name="Uohara A."/>
            <person name="Ohji S."/>
            <person name="Ichikawa N."/>
        </authorList>
    </citation>
    <scope>NUCLEOTIDE SEQUENCE [LARGE SCALE GENOMIC DNA]</scope>
    <source>
        <strain evidence="4 5">NBRC 15515</strain>
    </source>
</reference>
<evidence type="ECO:0000256" key="2">
    <source>
        <dbReference type="SAM" id="Phobius"/>
    </source>
</evidence>